<reference evidence="1" key="1">
    <citation type="submission" date="2021-06" db="EMBL/GenBank/DDBJ databases">
        <authorList>
            <person name="Kallberg Y."/>
            <person name="Tangrot J."/>
            <person name="Rosling A."/>
        </authorList>
    </citation>
    <scope>NUCLEOTIDE SEQUENCE</scope>
    <source>
        <strain evidence="1">MA461A</strain>
    </source>
</reference>
<proteinExistence type="predicted"/>
<sequence>FMMIQENKELPAELVDLYEVSFISQILEDLLAEEMLKDNDYDSNGDNTKLSNDTSIFNEEQIESNIT</sequence>
<protein>
    <submittedName>
        <fullName evidence="1">25501_t:CDS:1</fullName>
    </submittedName>
</protein>
<feature type="non-terminal residue" evidence="1">
    <location>
        <position position="67"/>
    </location>
</feature>
<dbReference type="Proteomes" id="UP000789920">
    <property type="component" value="Unassembled WGS sequence"/>
</dbReference>
<accession>A0ACA9S541</accession>
<dbReference type="EMBL" id="CAJVQC010092824">
    <property type="protein sequence ID" value="CAG8826824.1"/>
    <property type="molecule type" value="Genomic_DNA"/>
</dbReference>
<gene>
    <name evidence="1" type="ORF">RPERSI_LOCUS26820</name>
</gene>
<evidence type="ECO:0000313" key="1">
    <source>
        <dbReference type="EMBL" id="CAG8826824.1"/>
    </source>
</evidence>
<comment type="caution">
    <text evidence="1">The sequence shown here is derived from an EMBL/GenBank/DDBJ whole genome shotgun (WGS) entry which is preliminary data.</text>
</comment>
<keyword evidence="2" id="KW-1185">Reference proteome</keyword>
<evidence type="ECO:0000313" key="2">
    <source>
        <dbReference type="Proteomes" id="UP000789920"/>
    </source>
</evidence>
<feature type="non-terminal residue" evidence="1">
    <location>
        <position position="1"/>
    </location>
</feature>
<name>A0ACA9S541_9GLOM</name>
<organism evidence="1 2">
    <name type="scientific">Racocetra persica</name>
    <dbReference type="NCBI Taxonomy" id="160502"/>
    <lineage>
        <taxon>Eukaryota</taxon>
        <taxon>Fungi</taxon>
        <taxon>Fungi incertae sedis</taxon>
        <taxon>Mucoromycota</taxon>
        <taxon>Glomeromycotina</taxon>
        <taxon>Glomeromycetes</taxon>
        <taxon>Diversisporales</taxon>
        <taxon>Gigasporaceae</taxon>
        <taxon>Racocetra</taxon>
    </lineage>
</organism>